<feature type="domain" description="O-methyltransferase C-terminal" evidence="5">
    <location>
        <begin position="133"/>
        <end position="340"/>
    </location>
</feature>
<evidence type="ECO:0000259" key="6">
    <source>
        <dbReference type="Pfam" id="PF08100"/>
    </source>
</evidence>
<evidence type="ECO:0000256" key="1">
    <source>
        <dbReference type="ARBA" id="ARBA00022603"/>
    </source>
</evidence>
<dbReference type="PROSITE" id="PS51683">
    <property type="entry name" value="SAM_OMT_II"/>
    <property type="match status" value="1"/>
</dbReference>
<keyword evidence="8" id="KW-1185">Reference proteome</keyword>
<dbReference type="SUPFAM" id="SSF53335">
    <property type="entry name" value="S-adenosyl-L-methionine-dependent methyltransferases"/>
    <property type="match status" value="1"/>
</dbReference>
<dbReference type="InterPro" id="IPR001077">
    <property type="entry name" value="COMT_C"/>
</dbReference>
<dbReference type="InterPro" id="IPR036390">
    <property type="entry name" value="WH_DNA-bd_sf"/>
</dbReference>
<dbReference type="PIRSF" id="PIRSF005739">
    <property type="entry name" value="O-mtase"/>
    <property type="match status" value="1"/>
</dbReference>
<dbReference type="InterPro" id="IPR016461">
    <property type="entry name" value="COMT-like"/>
</dbReference>
<evidence type="ECO:0000259" key="5">
    <source>
        <dbReference type="Pfam" id="PF00891"/>
    </source>
</evidence>
<dbReference type="Gene3D" id="3.40.50.150">
    <property type="entry name" value="Vaccinia Virus protein VP39"/>
    <property type="match status" value="1"/>
</dbReference>
<dbReference type="Pfam" id="PF08100">
    <property type="entry name" value="Dimerisation"/>
    <property type="match status" value="1"/>
</dbReference>
<accession>A0ABY3XXC5</accession>
<protein>
    <submittedName>
        <fullName evidence="7">Acetylserotonin O-methyltransferase</fullName>
    </submittedName>
</protein>
<keyword evidence="3" id="KW-0949">S-adenosyl-L-methionine</keyword>
<dbReference type="InterPro" id="IPR029063">
    <property type="entry name" value="SAM-dependent_MTases_sf"/>
</dbReference>
<name>A0ABY3XXC5_9ACTN</name>
<evidence type="ECO:0000256" key="3">
    <source>
        <dbReference type="ARBA" id="ARBA00022691"/>
    </source>
</evidence>
<proteinExistence type="predicted"/>
<evidence type="ECO:0000256" key="2">
    <source>
        <dbReference type="ARBA" id="ARBA00022679"/>
    </source>
</evidence>
<dbReference type="PANTHER" id="PTHR43712:SF2">
    <property type="entry name" value="O-METHYLTRANSFERASE CICE"/>
    <property type="match status" value="1"/>
</dbReference>
<evidence type="ECO:0000313" key="8">
    <source>
        <dbReference type="Proteomes" id="UP001202244"/>
    </source>
</evidence>
<evidence type="ECO:0000313" key="7">
    <source>
        <dbReference type="EMBL" id="UNS99097.1"/>
    </source>
</evidence>
<sequence>MSENTRETPETPTLDPATENPVTADRSADALPLIEMAMAFYRSRVLMSALELDLFSVLATEGPADRTAIERKAGLHSRASGDFLDALVALGLLERSADGYANSALADRFLVRGRGRYVGGFAEMGGASLYPLWMKLTDLLRTGEPQIPPGGNFFEGLYQRPEAARKFMDAMDTFNDEIAEVLSSAVDWSGYRKLVDVGGARGDLSVRLTERHPDLTAVCFDLPQIEPLFTERVEKSDIAGRVALRGGDFVTDALPDADVYVFGHILHGRNLEQREELAHRAFAGLRPGGTLFVFDRMIDDARCEKPLSMLGSLGMALVSPIGSEYTVADCRSWLEKAGFEAVTERPLAATDTLVVARKPA</sequence>
<reference evidence="7 8" key="1">
    <citation type="journal article" date="2023" name="Microbiol. Spectr.">
        <title>Synergy between Genome Mining, Metabolomics, and Bioinformatics Uncovers Antibacterial Chlorinated Carbazole Alkaloids and Their Biosynthetic Gene Cluster from Streptomyces tubbatahanensis sp. nov., a Novel Actinomycete Isolated from Sulu Sea, Philippines.</title>
        <authorList>
            <person name="Tenebro C.P."/>
            <person name="Trono D.J.V.L."/>
            <person name="Balida L.A.P."/>
            <person name="Bayog L.K.A."/>
            <person name="Bruna J.R."/>
            <person name="Sabido E.M."/>
            <person name="Caspe D.P.C."/>
            <person name="de Los Santos E.L.C."/>
            <person name="Saludes J.P."/>
            <person name="Dalisay D.S."/>
        </authorList>
    </citation>
    <scope>NUCLEOTIDE SEQUENCE [LARGE SCALE GENOMIC DNA]</scope>
    <source>
        <strain evidence="7 8">DSD3025</strain>
    </source>
</reference>
<organism evidence="7 8">
    <name type="scientific">Streptomyces tubbatahanensis</name>
    <dbReference type="NCBI Taxonomy" id="2923272"/>
    <lineage>
        <taxon>Bacteria</taxon>
        <taxon>Bacillati</taxon>
        <taxon>Actinomycetota</taxon>
        <taxon>Actinomycetes</taxon>
        <taxon>Kitasatosporales</taxon>
        <taxon>Streptomycetaceae</taxon>
        <taxon>Streptomyces</taxon>
    </lineage>
</organism>
<dbReference type="RefSeq" id="WP_242754567.1">
    <property type="nucleotide sequence ID" value="NZ_CP093846.1"/>
</dbReference>
<dbReference type="Proteomes" id="UP001202244">
    <property type="component" value="Chromosome"/>
</dbReference>
<dbReference type="InterPro" id="IPR036388">
    <property type="entry name" value="WH-like_DNA-bd_sf"/>
</dbReference>
<dbReference type="InterPro" id="IPR012967">
    <property type="entry name" value="COMT_dimerisation"/>
</dbReference>
<keyword evidence="2" id="KW-0808">Transferase</keyword>
<evidence type="ECO:0000256" key="4">
    <source>
        <dbReference type="SAM" id="MobiDB-lite"/>
    </source>
</evidence>
<feature type="region of interest" description="Disordered" evidence="4">
    <location>
        <begin position="1"/>
        <end position="24"/>
    </location>
</feature>
<keyword evidence="1" id="KW-0489">Methyltransferase</keyword>
<dbReference type="PANTHER" id="PTHR43712">
    <property type="entry name" value="PUTATIVE (AFU_ORTHOLOGUE AFUA_4G14580)-RELATED"/>
    <property type="match status" value="1"/>
</dbReference>
<gene>
    <name evidence="7" type="ORF">MMF93_23525</name>
</gene>
<feature type="domain" description="O-methyltransferase dimerisation" evidence="6">
    <location>
        <begin position="35"/>
        <end position="111"/>
    </location>
</feature>
<dbReference type="SUPFAM" id="SSF46785">
    <property type="entry name" value="Winged helix' DNA-binding domain"/>
    <property type="match status" value="1"/>
</dbReference>
<dbReference type="Pfam" id="PF00891">
    <property type="entry name" value="Methyltransf_2"/>
    <property type="match status" value="1"/>
</dbReference>
<dbReference type="EMBL" id="CP093846">
    <property type="protein sequence ID" value="UNS99097.1"/>
    <property type="molecule type" value="Genomic_DNA"/>
</dbReference>
<dbReference type="Gene3D" id="1.10.10.10">
    <property type="entry name" value="Winged helix-like DNA-binding domain superfamily/Winged helix DNA-binding domain"/>
    <property type="match status" value="1"/>
</dbReference>